<name>A0ABQ9G154_9NEOP</name>
<gene>
    <name evidence="1" type="ORF">PR048_033294</name>
</gene>
<evidence type="ECO:0000313" key="2">
    <source>
        <dbReference type="Proteomes" id="UP001159363"/>
    </source>
</evidence>
<organism evidence="1 2">
    <name type="scientific">Dryococelus australis</name>
    <dbReference type="NCBI Taxonomy" id="614101"/>
    <lineage>
        <taxon>Eukaryota</taxon>
        <taxon>Metazoa</taxon>
        <taxon>Ecdysozoa</taxon>
        <taxon>Arthropoda</taxon>
        <taxon>Hexapoda</taxon>
        <taxon>Insecta</taxon>
        <taxon>Pterygota</taxon>
        <taxon>Neoptera</taxon>
        <taxon>Polyneoptera</taxon>
        <taxon>Phasmatodea</taxon>
        <taxon>Verophasmatodea</taxon>
        <taxon>Anareolatae</taxon>
        <taxon>Phasmatidae</taxon>
        <taxon>Eurycanthinae</taxon>
        <taxon>Dryococelus</taxon>
    </lineage>
</organism>
<reference evidence="1 2" key="1">
    <citation type="submission" date="2023-02" db="EMBL/GenBank/DDBJ databases">
        <title>LHISI_Scaffold_Assembly.</title>
        <authorList>
            <person name="Stuart O.P."/>
            <person name="Cleave R."/>
            <person name="Magrath M.J.L."/>
            <person name="Mikheyev A.S."/>
        </authorList>
    </citation>
    <scope>NUCLEOTIDE SEQUENCE [LARGE SCALE GENOMIC DNA]</scope>
    <source>
        <strain evidence="1">Daus_M_001</strain>
        <tissue evidence="1">Leg muscle</tissue>
    </source>
</reference>
<dbReference type="Proteomes" id="UP001159363">
    <property type="component" value="Chromosome 16"/>
</dbReference>
<dbReference type="EMBL" id="JARBHB010000017">
    <property type="protein sequence ID" value="KAJ8865772.1"/>
    <property type="molecule type" value="Genomic_DNA"/>
</dbReference>
<comment type="caution">
    <text evidence="1">The sequence shown here is derived from an EMBL/GenBank/DDBJ whole genome shotgun (WGS) entry which is preliminary data.</text>
</comment>
<keyword evidence="2" id="KW-1185">Reference proteome</keyword>
<evidence type="ECO:0000313" key="1">
    <source>
        <dbReference type="EMBL" id="KAJ8865772.1"/>
    </source>
</evidence>
<sequence length="401" mass="44726">MLSEISVNLIGPPSCFDTCCHSGIQGVRIAWAKFAFYTCSMNFEVHEDSRMLDERPICQLAGSLVCHLREPGSIHAAVALRFSHVRILPDDAAGQRVVSEISRFPRHCIPALLHTHLASPSSALKTSMLRPPKSLHFTHLCSIRDIWFHFNIKEVIDDGMATAYLLHVYRVKPMTCLSSFNCACADRLFTFSHCEKKKRNFDPYTRPELSQGLAFGDCVVNQSQPPPYKFRPNITSLPARPGMLYTATMCTACRNNICGGGRRRCINCHSKVQRTPGNVGPANIRTFLGNYNKLQADSASSAQREPIIMHYVDPHTWRGAKSVLGREEGHRGEGSLPTELLQPHYRVLYPLSYCSLTIGCSTHRATAAPLLGSLPTGLLQPHYKVLYPLSYCGPTIRFSTH</sequence>
<protein>
    <submittedName>
        <fullName evidence="1">Uncharacterized protein</fullName>
    </submittedName>
</protein>
<accession>A0ABQ9G154</accession>
<proteinExistence type="predicted"/>